<dbReference type="CDD" id="cd00082">
    <property type="entry name" value="HisKA"/>
    <property type="match status" value="1"/>
</dbReference>
<dbReference type="SMART" id="SM00388">
    <property type="entry name" value="HisKA"/>
    <property type="match status" value="1"/>
</dbReference>
<accession>A0A0A0IKW2</accession>
<dbReference type="SUPFAM" id="SSF55874">
    <property type="entry name" value="ATPase domain of HSP90 chaperone/DNA topoisomerase II/histidine kinase"/>
    <property type="match status" value="1"/>
</dbReference>
<protein>
    <recommendedName>
        <fullName evidence="2">histidine kinase</fullName>
        <ecNumber evidence="2">2.7.13.3</ecNumber>
    </recommendedName>
</protein>
<dbReference type="GO" id="GO:0005524">
    <property type="term" value="F:ATP binding"/>
    <property type="evidence" value="ECO:0007669"/>
    <property type="project" value="UniProtKB-KW"/>
</dbReference>
<evidence type="ECO:0000256" key="3">
    <source>
        <dbReference type="ARBA" id="ARBA00022553"/>
    </source>
</evidence>
<proteinExistence type="predicted"/>
<dbReference type="PANTHER" id="PTHR43047">
    <property type="entry name" value="TWO-COMPONENT HISTIDINE PROTEIN KINASE"/>
    <property type="match status" value="1"/>
</dbReference>
<dbReference type="PANTHER" id="PTHR43047:SF72">
    <property type="entry name" value="OSMOSENSING HISTIDINE PROTEIN KINASE SLN1"/>
    <property type="match status" value="1"/>
</dbReference>
<feature type="domain" description="Histidine kinase" evidence="9">
    <location>
        <begin position="405"/>
        <end position="624"/>
    </location>
</feature>
<comment type="caution">
    <text evidence="10">The sequence shown here is derived from an EMBL/GenBank/DDBJ whole genome shotgun (WGS) entry which is preliminary data.</text>
</comment>
<name>A0A0A0IKW2_CLOBO</name>
<dbReference type="Gene3D" id="3.30.565.10">
    <property type="entry name" value="Histidine kinase-like ATPase, C-terminal domain"/>
    <property type="match status" value="1"/>
</dbReference>
<dbReference type="FunFam" id="1.10.287.130:FF:000001">
    <property type="entry name" value="Two-component sensor histidine kinase"/>
    <property type="match status" value="1"/>
</dbReference>
<organism evidence="10 11">
    <name type="scientific">Clostridium botulinum C/D str. DC5</name>
    <dbReference type="NCBI Taxonomy" id="1443128"/>
    <lineage>
        <taxon>Bacteria</taxon>
        <taxon>Bacillati</taxon>
        <taxon>Bacillota</taxon>
        <taxon>Clostridia</taxon>
        <taxon>Eubacteriales</taxon>
        <taxon>Clostridiaceae</taxon>
        <taxon>Clostridium</taxon>
    </lineage>
</organism>
<dbReference type="FunFam" id="3.30.565.10:FF:000037">
    <property type="entry name" value="Hybrid sensor histidine kinase/response regulator"/>
    <property type="match status" value="1"/>
</dbReference>
<reference evidence="10 11" key="1">
    <citation type="submission" date="2014-01" db="EMBL/GenBank/DDBJ databases">
        <title>Plasmidome dynamics in the species complex Clostridium novyi sensu lato converts strains of independent lineages into distinctly different pathogens.</title>
        <authorList>
            <person name="Skarin H."/>
            <person name="Segerman B."/>
        </authorList>
    </citation>
    <scope>NUCLEOTIDE SEQUENCE [LARGE SCALE GENOMIC DNA]</scope>
    <source>
        <strain evidence="10 11">DC5</strain>
    </source>
</reference>
<keyword evidence="4" id="KW-0808">Transferase</keyword>
<dbReference type="Proteomes" id="UP000030014">
    <property type="component" value="Unassembled WGS sequence"/>
</dbReference>
<evidence type="ECO:0000256" key="2">
    <source>
        <dbReference type="ARBA" id="ARBA00012438"/>
    </source>
</evidence>
<keyword evidence="8" id="KW-0902">Two-component regulatory system</keyword>
<keyword evidence="5" id="KW-0547">Nucleotide-binding</keyword>
<dbReference type="PRINTS" id="PR00344">
    <property type="entry name" value="BCTRLSENSOR"/>
</dbReference>
<keyword evidence="7" id="KW-0067">ATP-binding</keyword>
<dbReference type="InterPro" id="IPR036097">
    <property type="entry name" value="HisK_dim/P_sf"/>
</dbReference>
<evidence type="ECO:0000256" key="4">
    <source>
        <dbReference type="ARBA" id="ARBA00022679"/>
    </source>
</evidence>
<dbReference type="InterPro" id="IPR003594">
    <property type="entry name" value="HATPase_dom"/>
</dbReference>
<dbReference type="PROSITE" id="PS50109">
    <property type="entry name" value="HIS_KIN"/>
    <property type="match status" value="1"/>
</dbReference>
<dbReference type="GO" id="GO:0005886">
    <property type="term" value="C:plasma membrane"/>
    <property type="evidence" value="ECO:0007669"/>
    <property type="project" value="TreeGrafter"/>
</dbReference>
<evidence type="ECO:0000313" key="10">
    <source>
        <dbReference type="EMBL" id="KGN01219.1"/>
    </source>
</evidence>
<keyword evidence="3" id="KW-0597">Phosphoprotein</keyword>
<dbReference type="EMBL" id="JDRY01000008">
    <property type="protein sequence ID" value="KGN01219.1"/>
    <property type="molecule type" value="Genomic_DNA"/>
</dbReference>
<evidence type="ECO:0000256" key="1">
    <source>
        <dbReference type="ARBA" id="ARBA00000085"/>
    </source>
</evidence>
<evidence type="ECO:0000256" key="8">
    <source>
        <dbReference type="ARBA" id="ARBA00023012"/>
    </source>
</evidence>
<dbReference type="SUPFAM" id="SSF47384">
    <property type="entry name" value="Homodimeric domain of signal transducing histidine kinase"/>
    <property type="match status" value="1"/>
</dbReference>
<dbReference type="Gene3D" id="1.10.287.130">
    <property type="match status" value="1"/>
</dbReference>
<evidence type="ECO:0000313" key="11">
    <source>
        <dbReference type="Proteomes" id="UP000030014"/>
    </source>
</evidence>
<evidence type="ECO:0000256" key="5">
    <source>
        <dbReference type="ARBA" id="ARBA00022741"/>
    </source>
</evidence>
<dbReference type="RefSeq" id="WP_039257203.1">
    <property type="nucleotide sequence ID" value="NZ_JDRY01000008.1"/>
</dbReference>
<dbReference type="InterPro" id="IPR005467">
    <property type="entry name" value="His_kinase_dom"/>
</dbReference>
<dbReference type="Pfam" id="PF02518">
    <property type="entry name" value="HATPase_c"/>
    <property type="match status" value="1"/>
</dbReference>
<dbReference type="Pfam" id="PF00512">
    <property type="entry name" value="HisKA"/>
    <property type="match status" value="1"/>
</dbReference>
<dbReference type="GO" id="GO:0000155">
    <property type="term" value="F:phosphorelay sensor kinase activity"/>
    <property type="evidence" value="ECO:0007669"/>
    <property type="project" value="InterPro"/>
</dbReference>
<comment type="catalytic activity">
    <reaction evidence="1">
        <text>ATP + protein L-histidine = ADP + protein N-phospho-L-histidine.</text>
        <dbReference type="EC" id="2.7.13.3"/>
    </reaction>
</comment>
<evidence type="ECO:0000259" key="9">
    <source>
        <dbReference type="PROSITE" id="PS50109"/>
    </source>
</evidence>
<dbReference type="SMART" id="SM00387">
    <property type="entry name" value="HATPase_c"/>
    <property type="match status" value="1"/>
</dbReference>
<evidence type="ECO:0000256" key="7">
    <source>
        <dbReference type="ARBA" id="ARBA00022840"/>
    </source>
</evidence>
<evidence type="ECO:0000256" key="6">
    <source>
        <dbReference type="ARBA" id="ARBA00022777"/>
    </source>
</evidence>
<dbReference type="InterPro" id="IPR003661">
    <property type="entry name" value="HisK_dim/P_dom"/>
</dbReference>
<dbReference type="AlphaFoldDB" id="A0A0A0IKW2"/>
<keyword evidence="6 10" id="KW-0418">Kinase</keyword>
<dbReference type="InterPro" id="IPR004358">
    <property type="entry name" value="Sig_transdc_His_kin-like_C"/>
</dbReference>
<sequence>MYQLYDDIPFGVIIFREKDLHIQYINYNFVNMFDVDSEFVGRSLEDLKIFRKIKGAIENCVNFGVNKKLKQVEILINRYFDIMINIKNDTITIFVYEVSQYVNIQNELKHSNENFLCMCSELKTKCDILQTLRNRENDCFIHLKNVLNNISEGIIVYDEFGKFYFCNKASMCLVGDDIKKFDVRGFFNKLGCYDFESRGKDLQKLYHDFKYNNRPIREFIIKLKDNNNNNRYIELNSSSILNEKCVINTVITLKDITSIKSKGIKLQEQREFINDVVNTIDVPIAVVEYDNLNYKLANSKYKDMLFLNNNISDDRVTEPFILDVIHNIFNKDIHKREHVLAPYVIKDKNGNERYYKIKFTGKVIEKSKINKLNKIFIHATDITEEIVHNKELQNISKMKDEFFNMISHELRTPLTIINSSVQLARDIYKEEITRNIGRVLLRVDQNCRRLLKLINNILDISKAEAGFLQLQYSDFDIVVVTENIVSSVSIYAKSRGIQLIFDTNEEEKLVALDKDKYEKIILNLLSNAIKFTPKGRKIYVTTIVDNNKVKIKVKDQGIGIEEENLKTIFDRFIQIRNNTTNCVQGTGLGLALVKNLVELMGGNIKVNSKINEGTEFTITFDDLKSNNNLINPSFDLNGDIKNKLVLEFSDIK</sequence>
<gene>
    <name evidence="10" type="ORF">Z955_01400</name>
</gene>
<dbReference type="GO" id="GO:0009927">
    <property type="term" value="F:histidine phosphotransfer kinase activity"/>
    <property type="evidence" value="ECO:0007669"/>
    <property type="project" value="TreeGrafter"/>
</dbReference>
<dbReference type="EC" id="2.7.13.3" evidence="2"/>
<dbReference type="InterPro" id="IPR036890">
    <property type="entry name" value="HATPase_C_sf"/>
</dbReference>
<dbReference type="Gene3D" id="3.30.450.20">
    <property type="entry name" value="PAS domain"/>
    <property type="match status" value="1"/>
</dbReference>